<sequence>MTEREKEILSWIKENPMISQQEIANRAHITRSSVAVHISNLIKKGKILGRGYVLQEESFVTVIGAVNVDIIGTSDSILIKDDSNPGKVDIFYGGAGRNIAENISRLGVKVELITVLGDDVHAQKIEKNCRTLGIGLKHTMVIPGENTSTYICINDKEENRKLAISDMKIYSKITPEYLSTKLEIINRSSLILIDANLSKEAIDFLCKNCSVPIFIDAVSTKKVVKFKNIFSSIYSLNLNSMEAEVLSGIKIINYDDLKKCSDILIGYGIKNVFISLGKEGVYYANYKENKKLPHYSSKIINNIGCGNAFISGIALGYINGYSVERMTKAGLAAVALCAEVKGAINSRISTENIENIIKD</sequence>
<dbReference type="Pfam" id="PF13412">
    <property type="entry name" value="HTH_24"/>
    <property type="match status" value="1"/>
</dbReference>
<dbReference type="Gene3D" id="3.40.1190.20">
    <property type="match status" value="1"/>
</dbReference>
<evidence type="ECO:0000256" key="1">
    <source>
        <dbReference type="ARBA" id="ARBA00022679"/>
    </source>
</evidence>
<dbReference type="CDD" id="cd01941">
    <property type="entry name" value="YeiC_kinase_like"/>
    <property type="match status" value="1"/>
</dbReference>
<dbReference type="PROSITE" id="PS00583">
    <property type="entry name" value="PFKB_KINASES_1"/>
    <property type="match status" value="1"/>
</dbReference>
<evidence type="ECO:0000313" key="4">
    <source>
        <dbReference type="EMBL" id="KGN00450.1"/>
    </source>
</evidence>
<evidence type="ECO:0000313" key="5">
    <source>
        <dbReference type="Proteomes" id="UP000030014"/>
    </source>
</evidence>
<gene>
    <name evidence="4" type="ORF">Z955_03680</name>
</gene>
<reference evidence="4 5" key="1">
    <citation type="submission" date="2014-01" db="EMBL/GenBank/DDBJ databases">
        <title>Plasmidome dynamics in the species complex Clostridium novyi sensu lato converts strains of independent lineages into distinctly different pathogens.</title>
        <authorList>
            <person name="Skarin H."/>
            <person name="Segerman B."/>
        </authorList>
    </citation>
    <scope>NUCLEOTIDE SEQUENCE [LARGE SCALE GENOMIC DNA]</scope>
    <source>
        <strain evidence="4 5">DC5</strain>
    </source>
</reference>
<keyword evidence="2 4" id="KW-0418">Kinase</keyword>
<accession>A0A0A0IG48</accession>
<dbReference type="PANTHER" id="PTHR10584">
    <property type="entry name" value="SUGAR KINASE"/>
    <property type="match status" value="1"/>
</dbReference>
<dbReference type="InterPro" id="IPR036390">
    <property type="entry name" value="WH_DNA-bd_sf"/>
</dbReference>
<keyword evidence="1" id="KW-0808">Transferase</keyword>
<dbReference type="Pfam" id="PF00294">
    <property type="entry name" value="PfkB"/>
    <property type="match status" value="1"/>
</dbReference>
<name>A0A0A0IG48_CLOBO</name>
<evidence type="ECO:0000256" key="2">
    <source>
        <dbReference type="ARBA" id="ARBA00022777"/>
    </source>
</evidence>
<dbReference type="SUPFAM" id="SSF46785">
    <property type="entry name" value="Winged helix' DNA-binding domain"/>
    <property type="match status" value="1"/>
</dbReference>
<proteinExistence type="predicted"/>
<organism evidence="4 5">
    <name type="scientific">Clostridium botulinum C/D str. DC5</name>
    <dbReference type="NCBI Taxonomy" id="1443128"/>
    <lineage>
        <taxon>Bacteria</taxon>
        <taxon>Bacillati</taxon>
        <taxon>Bacillota</taxon>
        <taxon>Clostridia</taxon>
        <taxon>Eubacteriales</taxon>
        <taxon>Clostridiaceae</taxon>
        <taxon>Clostridium</taxon>
    </lineage>
</organism>
<dbReference type="InterPro" id="IPR029056">
    <property type="entry name" value="Ribokinase-like"/>
</dbReference>
<dbReference type="SUPFAM" id="SSF53613">
    <property type="entry name" value="Ribokinase-like"/>
    <property type="match status" value="1"/>
</dbReference>
<comment type="caution">
    <text evidence="4">The sequence shown here is derived from an EMBL/GenBank/DDBJ whole genome shotgun (WGS) entry which is preliminary data.</text>
</comment>
<dbReference type="AlphaFoldDB" id="A0A0A0IG48"/>
<dbReference type="InterPro" id="IPR002173">
    <property type="entry name" value="Carboh/pur_kinase_PfkB_CS"/>
</dbReference>
<dbReference type="PANTHER" id="PTHR10584:SF166">
    <property type="entry name" value="RIBOKINASE"/>
    <property type="match status" value="1"/>
</dbReference>
<dbReference type="Proteomes" id="UP000030014">
    <property type="component" value="Unassembled WGS sequence"/>
</dbReference>
<dbReference type="RefSeq" id="WP_039257083.1">
    <property type="nucleotide sequence ID" value="NZ_JDRY01000021.1"/>
</dbReference>
<dbReference type="InterPro" id="IPR036388">
    <property type="entry name" value="WH-like_DNA-bd_sf"/>
</dbReference>
<feature type="domain" description="Carbohydrate kinase PfkB" evidence="3">
    <location>
        <begin position="59"/>
        <end position="346"/>
    </location>
</feature>
<dbReference type="GO" id="GO:0016301">
    <property type="term" value="F:kinase activity"/>
    <property type="evidence" value="ECO:0007669"/>
    <property type="project" value="UniProtKB-KW"/>
</dbReference>
<dbReference type="InterPro" id="IPR011611">
    <property type="entry name" value="PfkB_dom"/>
</dbReference>
<protein>
    <submittedName>
        <fullName evidence="4">Carbohydrate kinase</fullName>
    </submittedName>
</protein>
<dbReference type="EMBL" id="JDRY01000021">
    <property type="protein sequence ID" value="KGN00450.1"/>
    <property type="molecule type" value="Genomic_DNA"/>
</dbReference>
<dbReference type="Gene3D" id="1.10.10.10">
    <property type="entry name" value="Winged helix-like DNA-binding domain superfamily/Winged helix DNA-binding domain"/>
    <property type="match status" value="1"/>
</dbReference>
<evidence type="ECO:0000259" key="3">
    <source>
        <dbReference type="Pfam" id="PF00294"/>
    </source>
</evidence>
<dbReference type="GO" id="GO:0005829">
    <property type="term" value="C:cytosol"/>
    <property type="evidence" value="ECO:0007669"/>
    <property type="project" value="TreeGrafter"/>
</dbReference>